<evidence type="ECO:0000256" key="6">
    <source>
        <dbReference type="ARBA" id="ARBA00012487"/>
    </source>
</evidence>
<dbReference type="RefSeq" id="WP_142401883.1">
    <property type="nucleotide sequence ID" value="NZ_PZHR01000276.1"/>
</dbReference>
<keyword evidence="8" id="KW-1003">Cell membrane</keyword>
<protein>
    <recommendedName>
        <fullName evidence="7 18">Phosphatidate cytidylyltransferase</fullName>
        <ecNumber evidence="6 18">2.7.7.41</ecNumber>
    </recommendedName>
</protein>
<evidence type="ECO:0000256" key="5">
    <source>
        <dbReference type="ARBA" id="ARBA00010185"/>
    </source>
</evidence>
<feature type="transmembrane region" description="Helical" evidence="19">
    <location>
        <begin position="49"/>
        <end position="69"/>
    </location>
</feature>
<keyword evidence="12 18" id="KW-0548">Nucleotidyltransferase</keyword>
<comment type="subcellular location">
    <subcellularLocation>
        <location evidence="2">Cell membrane</location>
        <topology evidence="2">Multi-pass membrane protein</topology>
    </subcellularLocation>
</comment>
<keyword evidence="9" id="KW-0444">Lipid biosynthesis</keyword>
<evidence type="ECO:0000256" key="12">
    <source>
        <dbReference type="ARBA" id="ARBA00022695"/>
    </source>
</evidence>
<dbReference type="PANTHER" id="PTHR46382:SF1">
    <property type="entry name" value="PHOSPHATIDATE CYTIDYLYLTRANSFERASE"/>
    <property type="match status" value="1"/>
</dbReference>
<evidence type="ECO:0000256" key="17">
    <source>
        <dbReference type="ARBA" id="ARBA00023264"/>
    </source>
</evidence>
<comment type="pathway">
    <text evidence="4">Lipid metabolism.</text>
</comment>
<keyword evidence="13 19" id="KW-1133">Transmembrane helix</keyword>
<evidence type="ECO:0000256" key="9">
    <source>
        <dbReference type="ARBA" id="ARBA00022516"/>
    </source>
</evidence>
<evidence type="ECO:0000256" key="14">
    <source>
        <dbReference type="ARBA" id="ARBA00023098"/>
    </source>
</evidence>
<evidence type="ECO:0000256" key="8">
    <source>
        <dbReference type="ARBA" id="ARBA00022475"/>
    </source>
</evidence>
<evidence type="ECO:0000256" key="1">
    <source>
        <dbReference type="ARBA" id="ARBA00001698"/>
    </source>
</evidence>
<dbReference type="Proteomes" id="UP000240400">
    <property type="component" value="Unassembled WGS sequence"/>
</dbReference>
<evidence type="ECO:0000313" key="21">
    <source>
        <dbReference type="Proteomes" id="UP000240400"/>
    </source>
</evidence>
<dbReference type="EC" id="2.7.7.41" evidence="6 18"/>
<keyword evidence="10 18" id="KW-0808">Transferase</keyword>
<gene>
    <name evidence="20" type="ORF">BUZ61_14165</name>
</gene>
<dbReference type="PROSITE" id="PS01315">
    <property type="entry name" value="CDS"/>
    <property type="match status" value="1"/>
</dbReference>
<evidence type="ECO:0000313" key="20">
    <source>
        <dbReference type="EMBL" id="PTK53181.1"/>
    </source>
</evidence>
<dbReference type="OrthoDB" id="9799199at2"/>
<dbReference type="InterPro" id="IPR000374">
    <property type="entry name" value="PC_trans"/>
</dbReference>
<evidence type="ECO:0000256" key="11">
    <source>
        <dbReference type="ARBA" id="ARBA00022692"/>
    </source>
</evidence>
<keyword evidence="11 18" id="KW-0812">Transmembrane</keyword>
<dbReference type="GO" id="GO:0005886">
    <property type="term" value="C:plasma membrane"/>
    <property type="evidence" value="ECO:0007669"/>
    <property type="project" value="UniProtKB-SubCell"/>
</dbReference>
<comment type="similarity">
    <text evidence="5 18">Belongs to the CDS family.</text>
</comment>
<comment type="caution">
    <text evidence="20">The sequence shown here is derived from an EMBL/GenBank/DDBJ whole genome shotgun (WGS) entry which is preliminary data.</text>
</comment>
<proteinExistence type="inferred from homology"/>
<sequence>YLFGRSIGKHKLWPVISPNKTIEGFIGGVLCSLLVPIIMQMFIEFPVNIFVMMVVTVVLSMFGQLGDLVESGFKRHFGVKDSGKILPGHGGILDRFDSFMFVLPLLNILLLQN</sequence>
<comment type="catalytic activity">
    <reaction evidence="1 18">
        <text>a 1,2-diacyl-sn-glycero-3-phosphate + CTP + H(+) = a CDP-1,2-diacyl-sn-glycerol + diphosphate</text>
        <dbReference type="Rhea" id="RHEA:16229"/>
        <dbReference type="ChEBI" id="CHEBI:15378"/>
        <dbReference type="ChEBI" id="CHEBI:33019"/>
        <dbReference type="ChEBI" id="CHEBI:37563"/>
        <dbReference type="ChEBI" id="CHEBI:58332"/>
        <dbReference type="ChEBI" id="CHEBI:58608"/>
        <dbReference type="EC" id="2.7.7.41"/>
    </reaction>
</comment>
<name>A0A2T4S6W0_9STAP</name>
<evidence type="ECO:0000256" key="13">
    <source>
        <dbReference type="ARBA" id="ARBA00022989"/>
    </source>
</evidence>
<dbReference type="GO" id="GO:0004605">
    <property type="term" value="F:phosphatidate cytidylyltransferase activity"/>
    <property type="evidence" value="ECO:0007669"/>
    <property type="project" value="UniProtKB-EC"/>
</dbReference>
<organism evidence="20 21">
    <name type="scientific">Staphylococcus nepalensis</name>
    <dbReference type="NCBI Taxonomy" id="214473"/>
    <lineage>
        <taxon>Bacteria</taxon>
        <taxon>Bacillati</taxon>
        <taxon>Bacillota</taxon>
        <taxon>Bacilli</taxon>
        <taxon>Bacillales</taxon>
        <taxon>Staphylococcaceae</taxon>
        <taxon>Staphylococcus</taxon>
    </lineage>
</organism>
<dbReference type="PANTHER" id="PTHR46382">
    <property type="entry name" value="PHOSPHATIDATE CYTIDYLYLTRANSFERASE"/>
    <property type="match status" value="1"/>
</dbReference>
<reference evidence="20 21" key="1">
    <citation type="journal article" date="2016" name="Front. Microbiol.">
        <title>Comprehensive Phylogenetic Analysis of Bovine Non-aureus Staphylococci Species Based on Whole-Genome Sequencing.</title>
        <authorList>
            <person name="Naushad S."/>
            <person name="Barkema H.W."/>
            <person name="Luby C."/>
            <person name="Condas L.A."/>
            <person name="Nobrega D.B."/>
            <person name="Carson D.A."/>
            <person name="De Buck J."/>
        </authorList>
    </citation>
    <scope>NUCLEOTIDE SEQUENCE [LARGE SCALE GENOMIC DNA]</scope>
    <source>
        <strain evidence="20 21">SNUC 4337</strain>
    </source>
</reference>
<feature type="non-terminal residue" evidence="20">
    <location>
        <position position="1"/>
    </location>
</feature>
<dbReference type="Pfam" id="PF01148">
    <property type="entry name" value="CTP_transf_1"/>
    <property type="match status" value="1"/>
</dbReference>
<dbReference type="EMBL" id="PZHR01000276">
    <property type="protein sequence ID" value="PTK53181.1"/>
    <property type="molecule type" value="Genomic_DNA"/>
</dbReference>
<comment type="pathway">
    <text evidence="3 18">Phospholipid metabolism; CDP-diacylglycerol biosynthesis; CDP-diacylglycerol from sn-glycerol 3-phosphate: step 3/3.</text>
</comment>
<dbReference type="UniPathway" id="UPA00557">
    <property type="reaction ID" value="UER00614"/>
</dbReference>
<accession>A0A2T4S6W0</accession>
<evidence type="ECO:0000256" key="19">
    <source>
        <dbReference type="SAM" id="Phobius"/>
    </source>
</evidence>
<evidence type="ECO:0000256" key="2">
    <source>
        <dbReference type="ARBA" id="ARBA00004651"/>
    </source>
</evidence>
<evidence type="ECO:0000256" key="15">
    <source>
        <dbReference type="ARBA" id="ARBA00023136"/>
    </source>
</evidence>
<keyword evidence="16" id="KW-0594">Phospholipid biosynthesis</keyword>
<evidence type="ECO:0000256" key="3">
    <source>
        <dbReference type="ARBA" id="ARBA00005119"/>
    </source>
</evidence>
<feature type="transmembrane region" description="Helical" evidence="19">
    <location>
        <begin position="21"/>
        <end position="43"/>
    </location>
</feature>
<keyword evidence="15 19" id="KW-0472">Membrane</keyword>
<evidence type="ECO:0000256" key="7">
    <source>
        <dbReference type="ARBA" id="ARBA00019373"/>
    </source>
</evidence>
<dbReference type="AlphaFoldDB" id="A0A2T4S6W0"/>
<keyword evidence="17" id="KW-1208">Phospholipid metabolism</keyword>
<evidence type="ECO:0000256" key="16">
    <source>
        <dbReference type="ARBA" id="ARBA00023209"/>
    </source>
</evidence>
<evidence type="ECO:0000256" key="10">
    <source>
        <dbReference type="ARBA" id="ARBA00022679"/>
    </source>
</evidence>
<dbReference type="GO" id="GO:0016024">
    <property type="term" value="P:CDP-diacylglycerol biosynthetic process"/>
    <property type="evidence" value="ECO:0007669"/>
    <property type="project" value="UniProtKB-UniPathway"/>
</dbReference>
<evidence type="ECO:0000256" key="18">
    <source>
        <dbReference type="RuleBase" id="RU003938"/>
    </source>
</evidence>
<evidence type="ECO:0000256" key="4">
    <source>
        <dbReference type="ARBA" id="ARBA00005189"/>
    </source>
</evidence>
<keyword evidence="14" id="KW-0443">Lipid metabolism</keyword>